<proteinExistence type="predicted"/>
<name>A0ABV0Y7W9_9TELE</name>
<accession>A0ABV0Y7W9</accession>
<evidence type="ECO:0000313" key="1">
    <source>
        <dbReference type="EMBL" id="MEQ2289755.1"/>
    </source>
</evidence>
<keyword evidence="2" id="KW-1185">Reference proteome</keyword>
<dbReference type="Proteomes" id="UP001469553">
    <property type="component" value="Unassembled WGS sequence"/>
</dbReference>
<reference evidence="1 2" key="1">
    <citation type="submission" date="2021-06" db="EMBL/GenBank/DDBJ databases">
        <authorList>
            <person name="Palmer J.M."/>
        </authorList>
    </citation>
    <scope>NUCLEOTIDE SEQUENCE [LARGE SCALE GENOMIC DNA]</scope>
    <source>
        <strain evidence="1 2">AS_MEX2019</strain>
        <tissue evidence="1">Muscle</tissue>
    </source>
</reference>
<sequence length="101" mass="11423">MFKASYGQLFNPLSESGKTMAYLQTFQDMAVQTELRRSKVFRETPKRLRVTLEKLQRSKAQKGCSVDNTTISFALNKTGIYGRVAGSKSLLKESHKTMVVE</sequence>
<protein>
    <submittedName>
        <fullName evidence="1">Uncharacterized protein</fullName>
    </submittedName>
</protein>
<comment type="caution">
    <text evidence="1">The sequence shown here is derived from an EMBL/GenBank/DDBJ whole genome shotgun (WGS) entry which is preliminary data.</text>
</comment>
<dbReference type="EMBL" id="JAHRIP010024626">
    <property type="protein sequence ID" value="MEQ2289755.1"/>
    <property type="molecule type" value="Genomic_DNA"/>
</dbReference>
<organism evidence="1 2">
    <name type="scientific">Ameca splendens</name>
    <dbReference type="NCBI Taxonomy" id="208324"/>
    <lineage>
        <taxon>Eukaryota</taxon>
        <taxon>Metazoa</taxon>
        <taxon>Chordata</taxon>
        <taxon>Craniata</taxon>
        <taxon>Vertebrata</taxon>
        <taxon>Euteleostomi</taxon>
        <taxon>Actinopterygii</taxon>
        <taxon>Neopterygii</taxon>
        <taxon>Teleostei</taxon>
        <taxon>Neoteleostei</taxon>
        <taxon>Acanthomorphata</taxon>
        <taxon>Ovalentaria</taxon>
        <taxon>Atherinomorphae</taxon>
        <taxon>Cyprinodontiformes</taxon>
        <taxon>Goodeidae</taxon>
        <taxon>Ameca</taxon>
    </lineage>
</organism>
<gene>
    <name evidence="1" type="ORF">AMECASPLE_036513</name>
</gene>
<evidence type="ECO:0000313" key="2">
    <source>
        <dbReference type="Proteomes" id="UP001469553"/>
    </source>
</evidence>